<protein>
    <submittedName>
        <fullName evidence="1">Uncharacterized protein</fullName>
    </submittedName>
</protein>
<reference evidence="1" key="1">
    <citation type="journal article" date="2020" name="Stud. Mycol.">
        <title>101 Dothideomycetes genomes: a test case for predicting lifestyles and emergence of pathogens.</title>
        <authorList>
            <person name="Haridas S."/>
            <person name="Albert R."/>
            <person name="Binder M."/>
            <person name="Bloem J."/>
            <person name="Labutti K."/>
            <person name="Salamov A."/>
            <person name="Andreopoulos B."/>
            <person name="Baker S."/>
            <person name="Barry K."/>
            <person name="Bills G."/>
            <person name="Bluhm B."/>
            <person name="Cannon C."/>
            <person name="Castanera R."/>
            <person name="Culley D."/>
            <person name="Daum C."/>
            <person name="Ezra D."/>
            <person name="Gonzalez J."/>
            <person name="Henrissat B."/>
            <person name="Kuo A."/>
            <person name="Liang C."/>
            <person name="Lipzen A."/>
            <person name="Lutzoni F."/>
            <person name="Magnuson J."/>
            <person name="Mondo S."/>
            <person name="Nolan M."/>
            <person name="Ohm R."/>
            <person name="Pangilinan J."/>
            <person name="Park H.-J."/>
            <person name="Ramirez L."/>
            <person name="Alfaro M."/>
            <person name="Sun H."/>
            <person name="Tritt A."/>
            <person name="Yoshinaga Y."/>
            <person name="Zwiers L.-H."/>
            <person name="Turgeon B."/>
            <person name="Goodwin S."/>
            <person name="Spatafora J."/>
            <person name="Crous P."/>
            <person name="Grigoriev I."/>
        </authorList>
    </citation>
    <scope>NUCLEOTIDE SEQUENCE</scope>
    <source>
        <strain evidence="1">CBS 207.26</strain>
    </source>
</reference>
<dbReference type="OrthoDB" id="10001928at2759"/>
<organism evidence="1 2">
    <name type="scientific">Zopfia rhizophila CBS 207.26</name>
    <dbReference type="NCBI Taxonomy" id="1314779"/>
    <lineage>
        <taxon>Eukaryota</taxon>
        <taxon>Fungi</taxon>
        <taxon>Dikarya</taxon>
        <taxon>Ascomycota</taxon>
        <taxon>Pezizomycotina</taxon>
        <taxon>Dothideomycetes</taxon>
        <taxon>Dothideomycetes incertae sedis</taxon>
        <taxon>Zopfiaceae</taxon>
        <taxon>Zopfia</taxon>
    </lineage>
</organism>
<keyword evidence="2" id="KW-1185">Reference proteome</keyword>
<gene>
    <name evidence="1" type="ORF">K469DRAFT_686261</name>
</gene>
<dbReference type="AlphaFoldDB" id="A0A6A6EA86"/>
<dbReference type="CDD" id="cd12148">
    <property type="entry name" value="fungal_TF_MHR"/>
    <property type="match status" value="1"/>
</dbReference>
<evidence type="ECO:0000313" key="2">
    <source>
        <dbReference type="Proteomes" id="UP000800200"/>
    </source>
</evidence>
<proteinExistence type="predicted"/>
<sequence>MPNFSGSIYALEGLPKSFRDEGIDIELPSDVDDDFVTLKGYLLSLASEPTGMTMFVSIVKGCRILSNTFERLYRTTDRRKTLTEIASIDLQLGQFAQTLLEHLQFEPSGYNQFTNQLYN</sequence>
<dbReference type="Proteomes" id="UP000800200">
    <property type="component" value="Unassembled WGS sequence"/>
</dbReference>
<dbReference type="EMBL" id="ML994628">
    <property type="protein sequence ID" value="KAF2187050.1"/>
    <property type="molecule type" value="Genomic_DNA"/>
</dbReference>
<name>A0A6A6EA86_9PEZI</name>
<evidence type="ECO:0000313" key="1">
    <source>
        <dbReference type="EMBL" id="KAF2187050.1"/>
    </source>
</evidence>
<accession>A0A6A6EA86</accession>